<dbReference type="Proteomes" id="UP001158066">
    <property type="component" value="Unassembled WGS sequence"/>
</dbReference>
<evidence type="ECO:0000313" key="3">
    <source>
        <dbReference type="Proteomes" id="UP001158066"/>
    </source>
</evidence>
<evidence type="ECO:0000313" key="2">
    <source>
        <dbReference type="EMBL" id="SMP41265.1"/>
    </source>
</evidence>
<reference evidence="2" key="1">
    <citation type="submission" date="2017-05" db="EMBL/GenBank/DDBJ databases">
        <authorList>
            <person name="Varghese N."/>
            <person name="Submissions S."/>
        </authorList>
    </citation>
    <scope>NUCLEOTIDE SEQUENCE</scope>
    <source>
        <strain evidence="2">Su22</strain>
    </source>
</reference>
<dbReference type="RefSeq" id="WP_283407819.1">
    <property type="nucleotide sequence ID" value="NZ_FXUF01000001.1"/>
</dbReference>
<sequence length="208" mass="23758">MTRKQKWLIGLTCFIGSVLMACDDGGTMAREEIDLQHLVTPAGLMVQNKEVYEMVQEIGNSGPGVAFEDLSQLEDEERQEIEAFFGQLPGQMLEIEERTVEIRDEATIDAIFDALRTASGEYVNADKDMASWLDGEFYYIRVAYEDEALNQRGYAMDYPEQLQDGYVFHLYVLEDERLFFSDGKMNDEGGKGLVTVPFDFQWFDGLIH</sequence>
<name>A0AA45WT93_9CLOT</name>
<proteinExistence type="predicted"/>
<evidence type="ECO:0000256" key="1">
    <source>
        <dbReference type="SAM" id="SignalP"/>
    </source>
</evidence>
<keyword evidence="3" id="KW-1185">Reference proteome</keyword>
<organism evidence="2 3">
    <name type="scientific">Anoxynatronum buryatiense</name>
    <dbReference type="NCBI Taxonomy" id="489973"/>
    <lineage>
        <taxon>Bacteria</taxon>
        <taxon>Bacillati</taxon>
        <taxon>Bacillota</taxon>
        <taxon>Clostridia</taxon>
        <taxon>Eubacteriales</taxon>
        <taxon>Clostridiaceae</taxon>
        <taxon>Anoxynatronum</taxon>
    </lineage>
</organism>
<dbReference type="PROSITE" id="PS51257">
    <property type="entry name" value="PROKAR_LIPOPROTEIN"/>
    <property type="match status" value="1"/>
</dbReference>
<gene>
    <name evidence="2" type="ORF">SAMN06296020_101480</name>
</gene>
<feature type="signal peptide" evidence="1">
    <location>
        <begin position="1"/>
        <end position="21"/>
    </location>
</feature>
<accession>A0AA45WT93</accession>
<feature type="chain" id="PRO_5041205488" evidence="1">
    <location>
        <begin position="22"/>
        <end position="208"/>
    </location>
</feature>
<dbReference type="EMBL" id="FXUF01000001">
    <property type="protein sequence ID" value="SMP41265.1"/>
    <property type="molecule type" value="Genomic_DNA"/>
</dbReference>
<dbReference type="AlphaFoldDB" id="A0AA45WT93"/>
<comment type="caution">
    <text evidence="2">The sequence shown here is derived from an EMBL/GenBank/DDBJ whole genome shotgun (WGS) entry which is preliminary data.</text>
</comment>
<keyword evidence="1" id="KW-0732">Signal</keyword>
<protein>
    <submittedName>
        <fullName evidence="2">Uncharacterized protein</fullName>
    </submittedName>
</protein>